<keyword evidence="4" id="KW-0863">Zinc-finger</keyword>
<keyword evidence="2" id="KW-0479">Metal-binding</keyword>
<dbReference type="EMBL" id="LNIX01000001">
    <property type="protein sequence ID" value="OXA64793.1"/>
    <property type="molecule type" value="Genomic_DNA"/>
</dbReference>
<dbReference type="PANTHER" id="PTHR24388">
    <property type="entry name" value="ZINC FINGER PROTEIN"/>
    <property type="match status" value="1"/>
</dbReference>
<comment type="subcellular location">
    <subcellularLocation>
        <location evidence="1">Nucleus</location>
    </subcellularLocation>
</comment>
<evidence type="ECO:0000256" key="1">
    <source>
        <dbReference type="ARBA" id="ARBA00004123"/>
    </source>
</evidence>
<dbReference type="GO" id="GO:0005634">
    <property type="term" value="C:nucleus"/>
    <property type="evidence" value="ECO:0007669"/>
    <property type="project" value="UniProtKB-SubCell"/>
</dbReference>
<evidence type="ECO:0000256" key="8">
    <source>
        <dbReference type="SAM" id="MobiDB-lite"/>
    </source>
</evidence>
<dbReference type="SMART" id="SM00355">
    <property type="entry name" value="ZnF_C2H2"/>
    <property type="match status" value="5"/>
</dbReference>
<dbReference type="GO" id="GO:0000981">
    <property type="term" value="F:DNA-binding transcription factor activity, RNA polymerase II-specific"/>
    <property type="evidence" value="ECO:0007669"/>
    <property type="project" value="TreeGrafter"/>
</dbReference>
<gene>
    <name evidence="10" type="ORF">Fcan01_00066</name>
</gene>
<evidence type="ECO:0000256" key="5">
    <source>
        <dbReference type="ARBA" id="ARBA00022833"/>
    </source>
</evidence>
<dbReference type="SUPFAM" id="SSF57667">
    <property type="entry name" value="beta-beta-alpha zinc fingers"/>
    <property type="match status" value="1"/>
</dbReference>
<evidence type="ECO:0000313" key="11">
    <source>
        <dbReference type="Proteomes" id="UP000198287"/>
    </source>
</evidence>
<comment type="caution">
    <text evidence="10">The sequence shown here is derived from an EMBL/GenBank/DDBJ whole genome shotgun (WGS) entry which is preliminary data.</text>
</comment>
<keyword evidence="5" id="KW-0862">Zinc</keyword>
<evidence type="ECO:0000313" key="10">
    <source>
        <dbReference type="EMBL" id="OXA64793.1"/>
    </source>
</evidence>
<evidence type="ECO:0000256" key="2">
    <source>
        <dbReference type="ARBA" id="ARBA00022723"/>
    </source>
</evidence>
<sequence length="451" mass="51043">MSMYKRLVKKWDTDEGQFLYRCDKCASLFQTKSLAVIHIWAADHHADDTNSAGWTAIPNPKAVKKDKLPDVVDLTEKDDDNNDVHQQSEIHKLQEAKKNNDKLQEAKKNNDKLQGLKKNNDKLQGVKKNNDKLQGVKNNNDKLQGVKKKNDKVQIVKHDKPQEVKNDELQEVNRDENPAEKVMNCKLSDDSEVAESEGPIPAKKFANSLFVPVKMNTEFGFEFEDVNILEEGQSQPEILQNSDSCESMAQSNGDNSTSIVRHSDKPHREEPAVKLGEILGRFSSVAAVVIPMKKLRTNINKPDNKQLPSRYICENCGKGFTISFIFEGHIKTCGVEISKQAEVNIPPEFFKACPICGKAFHSHSTWSMHRSSCVFTPKDWNTTCPIPTCRKTCSTLLFLRSHMETVHSHAAGDQIQCAICEKKFNLRKAFYVHLGRKHGENKKTGKRNTDE</sequence>
<feature type="domain" description="C2H2-type" evidence="9">
    <location>
        <begin position="384"/>
        <end position="407"/>
    </location>
</feature>
<dbReference type="Proteomes" id="UP000198287">
    <property type="component" value="Unassembled WGS sequence"/>
</dbReference>
<dbReference type="PANTHER" id="PTHR24388:SF54">
    <property type="entry name" value="PROTEIN ESCARGOT"/>
    <property type="match status" value="1"/>
</dbReference>
<dbReference type="InterPro" id="IPR036236">
    <property type="entry name" value="Znf_C2H2_sf"/>
</dbReference>
<dbReference type="PROSITE" id="PS00028">
    <property type="entry name" value="ZINC_FINGER_C2H2_1"/>
    <property type="match status" value="3"/>
</dbReference>
<feature type="region of interest" description="Disordered" evidence="8">
    <location>
        <begin position="242"/>
        <end position="267"/>
    </location>
</feature>
<keyword evidence="6" id="KW-0539">Nucleus</keyword>
<feature type="compositionally biased region" description="Polar residues" evidence="8">
    <location>
        <begin position="242"/>
        <end position="260"/>
    </location>
</feature>
<proteinExistence type="inferred from homology"/>
<comment type="similarity">
    <text evidence="7">Belongs to the snail C2H2-type zinc-finger protein family.</text>
</comment>
<dbReference type="GO" id="GO:0008270">
    <property type="term" value="F:zinc ion binding"/>
    <property type="evidence" value="ECO:0007669"/>
    <property type="project" value="UniProtKB-KW"/>
</dbReference>
<reference evidence="10 11" key="1">
    <citation type="submission" date="2015-12" db="EMBL/GenBank/DDBJ databases">
        <title>The genome of Folsomia candida.</title>
        <authorList>
            <person name="Faddeeva A."/>
            <person name="Derks M.F."/>
            <person name="Anvar Y."/>
            <person name="Smit S."/>
            <person name="Van Straalen N."/>
            <person name="Roelofs D."/>
        </authorList>
    </citation>
    <scope>NUCLEOTIDE SEQUENCE [LARGE SCALE GENOMIC DNA]</scope>
    <source>
        <strain evidence="10 11">VU population</strain>
        <tissue evidence="10">Whole body</tissue>
    </source>
</reference>
<evidence type="ECO:0000256" key="7">
    <source>
        <dbReference type="ARBA" id="ARBA00037948"/>
    </source>
</evidence>
<keyword evidence="11" id="KW-1185">Reference proteome</keyword>
<protein>
    <submittedName>
        <fullName evidence="10">Zinc finger protein 57</fullName>
    </submittedName>
</protein>
<evidence type="ECO:0000259" key="9">
    <source>
        <dbReference type="PROSITE" id="PS00028"/>
    </source>
</evidence>
<dbReference type="InterPro" id="IPR013087">
    <property type="entry name" value="Znf_C2H2_type"/>
</dbReference>
<organism evidence="10 11">
    <name type="scientific">Folsomia candida</name>
    <name type="common">Springtail</name>
    <dbReference type="NCBI Taxonomy" id="158441"/>
    <lineage>
        <taxon>Eukaryota</taxon>
        <taxon>Metazoa</taxon>
        <taxon>Ecdysozoa</taxon>
        <taxon>Arthropoda</taxon>
        <taxon>Hexapoda</taxon>
        <taxon>Collembola</taxon>
        <taxon>Entomobryomorpha</taxon>
        <taxon>Isotomoidea</taxon>
        <taxon>Isotomidae</taxon>
        <taxon>Proisotominae</taxon>
        <taxon>Folsomia</taxon>
    </lineage>
</organism>
<keyword evidence="3" id="KW-0677">Repeat</keyword>
<evidence type="ECO:0000256" key="4">
    <source>
        <dbReference type="ARBA" id="ARBA00022771"/>
    </source>
</evidence>
<feature type="domain" description="C2H2-type" evidence="9">
    <location>
        <begin position="417"/>
        <end position="438"/>
    </location>
</feature>
<dbReference type="InterPro" id="IPR050527">
    <property type="entry name" value="Snail/Krueppel_Znf"/>
</dbReference>
<evidence type="ECO:0000256" key="6">
    <source>
        <dbReference type="ARBA" id="ARBA00023242"/>
    </source>
</evidence>
<dbReference type="AlphaFoldDB" id="A0A226F4T4"/>
<feature type="region of interest" description="Disordered" evidence="8">
    <location>
        <begin position="108"/>
        <end position="130"/>
    </location>
</feature>
<accession>A0A226F4T4</accession>
<name>A0A226F4T4_FOLCA</name>
<feature type="domain" description="C2H2-type" evidence="9">
    <location>
        <begin position="22"/>
        <end position="44"/>
    </location>
</feature>
<dbReference type="Gene3D" id="3.30.160.60">
    <property type="entry name" value="Classic Zinc Finger"/>
    <property type="match status" value="2"/>
</dbReference>
<evidence type="ECO:0000256" key="3">
    <source>
        <dbReference type="ARBA" id="ARBA00022737"/>
    </source>
</evidence>
<dbReference type="GO" id="GO:0000978">
    <property type="term" value="F:RNA polymerase II cis-regulatory region sequence-specific DNA binding"/>
    <property type="evidence" value="ECO:0007669"/>
    <property type="project" value="TreeGrafter"/>
</dbReference>